<comment type="caution">
    <text evidence="2">The sequence shown here is derived from an EMBL/GenBank/DDBJ whole genome shotgun (WGS) entry which is preliminary data.</text>
</comment>
<protein>
    <submittedName>
        <fullName evidence="2">Peptidase</fullName>
    </submittedName>
</protein>
<evidence type="ECO:0000313" key="2">
    <source>
        <dbReference type="EMBL" id="GLR70057.1"/>
    </source>
</evidence>
<evidence type="ECO:0000313" key="3">
    <source>
        <dbReference type="Proteomes" id="UP001156601"/>
    </source>
</evidence>
<accession>A0AA37SVV9</accession>
<organism evidence="2 3">
    <name type="scientific">Agaribacter marinus</name>
    <dbReference type="NCBI Taxonomy" id="1431249"/>
    <lineage>
        <taxon>Bacteria</taxon>
        <taxon>Pseudomonadati</taxon>
        <taxon>Pseudomonadota</taxon>
        <taxon>Gammaproteobacteria</taxon>
        <taxon>Alteromonadales</taxon>
        <taxon>Alteromonadaceae</taxon>
        <taxon>Agaribacter</taxon>
    </lineage>
</organism>
<gene>
    <name evidence="2" type="ORF">GCM10007852_09650</name>
</gene>
<dbReference type="AlphaFoldDB" id="A0AA37SVV9"/>
<dbReference type="Proteomes" id="UP001156601">
    <property type="component" value="Unassembled WGS sequence"/>
</dbReference>
<name>A0AA37SVV9_9ALTE</name>
<dbReference type="Pfam" id="PF10263">
    <property type="entry name" value="SprT-like"/>
    <property type="match status" value="1"/>
</dbReference>
<keyword evidence="3" id="KW-1185">Reference proteome</keyword>
<evidence type="ECO:0000259" key="1">
    <source>
        <dbReference type="Pfam" id="PF10263"/>
    </source>
</evidence>
<reference evidence="2" key="1">
    <citation type="journal article" date="2014" name="Int. J. Syst. Evol. Microbiol.">
        <title>Complete genome sequence of Corynebacterium casei LMG S-19264T (=DSM 44701T), isolated from a smear-ripened cheese.</title>
        <authorList>
            <consortium name="US DOE Joint Genome Institute (JGI-PGF)"/>
            <person name="Walter F."/>
            <person name="Albersmeier A."/>
            <person name="Kalinowski J."/>
            <person name="Ruckert C."/>
        </authorList>
    </citation>
    <scope>NUCLEOTIDE SEQUENCE</scope>
    <source>
        <strain evidence="2">NBRC 110023</strain>
    </source>
</reference>
<dbReference type="EMBL" id="BSOT01000005">
    <property type="protein sequence ID" value="GLR70057.1"/>
    <property type="molecule type" value="Genomic_DNA"/>
</dbReference>
<reference evidence="2" key="2">
    <citation type="submission" date="2023-01" db="EMBL/GenBank/DDBJ databases">
        <title>Draft genome sequence of Agaribacter marinus strain NBRC 110023.</title>
        <authorList>
            <person name="Sun Q."/>
            <person name="Mori K."/>
        </authorList>
    </citation>
    <scope>NUCLEOTIDE SEQUENCE</scope>
    <source>
        <strain evidence="2">NBRC 110023</strain>
    </source>
</reference>
<dbReference type="InterPro" id="IPR006640">
    <property type="entry name" value="SprT-like_domain"/>
</dbReference>
<dbReference type="GO" id="GO:0006950">
    <property type="term" value="P:response to stress"/>
    <property type="evidence" value="ECO:0007669"/>
    <property type="project" value="UniProtKB-ARBA"/>
</dbReference>
<proteinExistence type="predicted"/>
<feature type="domain" description="SprT-like" evidence="1">
    <location>
        <begin position="18"/>
        <end position="72"/>
    </location>
</feature>
<sequence>MGFFAAKRWGNAQGELCSELSINPSYFASSRIIEVFQTLVHEMVHAWQFHFGLPSEGHYHNKEWAQKMMDIGLMPSDTGEPGGAIVGRNMSDFIMKQGAFMQAANELLDDKTFNLRWVDRLALPKLHEPIIVDNPAFKPNSQVEHCAHASDIINADVISLRDEAQFASYASQREGFSSMPDFLIPEVAKRQTRSKYVCPRCSTKIYGKASLNVICGDCELPFIKE</sequence>